<accession>A0ABS0L661</accession>
<feature type="transmembrane region" description="Helical" evidence="1">
    <location>
        <begin position="71"/>
        <end position="91"/>
    </location>
</feature>
<evidence type="ECO:0000313" key="3">
    <source>
        <dbReference type="Proteomes" id="UP000601099"/>
    </source>
</evidence>
<proteinExistence type="predicted"/>
<comment type="caution">
    <text evidence="2">The sequence shown here is derived from an EMBL/GenBank/DDBJ whole genome shotgun (WGS) entry which is preliminary data.</text>
</comment>
<protein>
    <submittedName>
        <fullName evidence="2">Uncharacterized protein</fullName>
    </submittedName>
</protein>
<feature type="transmembrane region" description="Helical" evidence="1">
    <location>
        <begin position="103"/>
        <end position="129"/>
    </location>
</feature>
<organism evidence="2 3">
    <name type="scientific">Hymenobacter guriensis</name>
    <dbReference type="NCBI Taxonomy" id="2793065"/>
    <lineage>
        <taxon>Bacteria</taxon>
        <taxon>Pseudomonadati</taxon>
        <taxon>Bacteroidota</taxon>
        <taxon>Cytophagia</taxon>
        <taxon>Cytophagales</taxon>
        <taxon>Hymenobacteraceae</taxon>
        <taxon>Hymenobacter</taxon>
    </lineage>
</organism>
<reference evidence="2 3" key="1">
    <citation type="submission" date="2020-11" db="EMBL/GenBank/DDBJ databases">
        <title>Hymenobacter sp.</title>
        <authorList>
            <person name="Kim M.K."/>
        </authorList>
    </citation>
    <scope>NUCLEOTIDE SEQUENCE [LARGE SCALE GENOMIC DNA]</scope>
    <source>
        <strain evidence="2 3">BT594</strain>
    </source>
</reference>
<keyword evidence="1" id="KW-1133">Transmembrane helix</keyword>
<feature type="transmembrane region" description="Helical" evidence="1">
    <location>
        <begin position="135"/>
        <end position="153"/>
    </location>
</feature>
<keyword evidence="1" id="KW-0812">Transmembrane</keyword>
<evidence type="ECO:0000313" key="2">
    <source>
        <dbReference type="EMBL" id="MBG8555013.1"/>
    </source>
</evidence>
<dbReference type="EMBL" id="JADWYK010000010">
    <property type="protein sequence ID" value="MBG8555013.1"/>
    <property type="molecule type" value="Genomic_DNA"/>
</dbReference>
<evidence type="ECO:0000256" key="1">
    <source>
        <dbReference type="SAM" id="Phobius"/>
    </source>
</evidence>
<name>A0ABS0L661_9BACT</name>
<sequence length="180" mass="20023">MSDYDEGYEAGRNAPNIRQSIQNGQAIGKGLATVLGLGLRLLVEVLVLAPFLVLGLVLAMELEFLGPGFGFARLLCIGVLAYSFYALLYLVKGVAIGLRQRGSRLWLLPFTICLLVACLVPAWLLHLFVVHTAHVTHLVLVWVVPALFALYTYSRYRLTEDVAPNTVLWAYRRGYQWATT</sequence>
<feature type="transmembrane region" description="Helical" evidence="1">
    <location>
        <begin position="37"/>
        <end position="59"/>
    </location>
</feature>
<keyword evidence="1" id="KW-0472">Membrane</keyword>
<dbReference type="Proteomes" id="UP000601099">
    <property type="component" value="Unassembled WGS sequence"/>
</dbReference>
<gene>
    <name evidence="2" type="ORF">I5L79_15775</name>
</gene>
<keyword evidence="3" id="KW-1185">Reference proteome</keyword>
<dbReference type="RefSeq" id="WP_196956034.1">
    <property type="nucleotide sequence ID" value="NZ_JADWYK010000010.1"/>
</dbReference>